<gene>
    <name evidence="10" type="ORF">EK21DRAFT_43882</name>
</gene>
<evidence type="ECO:0000259" key="9">
    <source>
        <dbReference type="PROSITE" id="PS50157"/>
    </source>
</evidence>
<dbReference type="InterPro" id="IPR013087">
    <property type="entry name" value="Znf_C2H2_type"/>
</dbReference>
<evidence type="ECO:0000313" key="11">
    <source>
        <dbReference type="Proteomes" id="UP000799777"/>
    </source>
</evidence>
<keyword evidence="4" id="KW-0805">Transcription regulation</keyword>
<evidence type="ECO:0000259" key="8">
    <source>
        <dbReference type="PROSITE" id="PS50048"/>
    </source>
</evidence>
<dbReference type="EMBL" id="ML978205">
    <property type="protein sequence ID" value="KAF2029021.1"/>
    <property type="molecule type" value="Genomic_DNA"/>
</dbReference>
<dbReference type="InterPro" id="IPR007219">
    <property type="entry name" value="XnlR_reg_dom"/>
</dbReference>
<dbReference type="SUPFAM" id="SSF57667">
    <property type="entry name" value="beta-beta-alpha zinc fingers"/>
    <property type="match status" value="1"/>
</dbReference>
<dbReference type="InterPro" id="IPR036236">
    <property type="entry name" value="Znf_C2H2_sf"/>
</dbReference>
<feature type="non-terminal residue" evidence="10">
    <location>
        <position position="1"/>
    </location>
</feature>
<dbReference type="CDD" id="cd00067">
    <property type="entry name" value="GAL4"/>
    <property type="match status" value="1"/>
</dbReference>
<evidence type="ECO:0000256" key="7">
    <source>
        <dbReference type="PROSITE-ProRule" id="PRU00042"/>
    </source>
</evidence>
<comment type="caution">
    <text evidence="10">The sequence shown here is derived from an EMBL/GenBank/DDBJ whole genome shotgun (WGS) entry which is preliminary data.</text>
</comment>
<keyword evidence="3" id="KW-0862">Zinc</keyword>
<dbReference type="Pfam" id="PF00096">
    <property type="entry name" value="zf-C2H2"/>
    <property type="match status" value="1"/>
</dbReference>
<dbReference type="OrthoDB" id="40579at2759"/>
<evidence type="ECO:0000256" key="2">
    <source>
        <dbReference type="ARBA" id="ARBA00022771"/>
    </source>
</evidence>
<dbReference type="PANTHER" id="PTHR47660:SF2">
    <property type="entry name" value="TRANSCRIPTION FACTOR WITH C2H2 AND ZN(2)-CYS(6) DNA BINDING DOMAIN (EUROFUNG)"/>
    <property type="match status" value="1"/>
</dbReference>
<evidence type="ECO:0000256" key="6">
    <source>
        <dbReference type="ARBA" id="ARBA00023242"/>
    </source>
</evidence>
<evidence type="ECO:0000256" key="4">
    <source>
        <dbReference type="ARBA" id="ARBA00023015"/>
    </source>
</evidence>
<evidence type="ECO:0000256" key="1">
    <source>
        <dbReference type="ARBA" id="ARBA00022723"/>
    </source>
</evidence>
<name>A0A9P4H6E0_9PLEO</name>
<dbReference type="AlphaFoldDB" id="A0A9P4H6E0"/>
<keyword evidence="11" id="KW-1185">Reference proteome</keyword>
<feature type="domain" description="C2H2-type" evidence="9">
    <location>
        <begin position="33"/>
        <end position="60"/>
    </location>
</feature>
<dbReference type="SMART" id="SM00355">
    <property type="entry name" value="ZnF_C2H2"/>
    <property type="match status" value="2"/>
</dbReference>
<keyword evidence="6" id="KW-0539">Nucleus</keyword>
<dbReference type="InterPro" id="IPR036864">
    <property type="entry name" value="Zn2-C6_fun-type_DNA-bd_sf"/>
</dbReference>
<dbReference type="GO" id="GO:0003677">
    <property type="term" value="F:DNA binding"/>
    <property type="evidence" value="ECO:0007669"/>
    <property type="project" value="InterPro"/>
</dbReference>
<organism evidence="10 11">
    <name type="scientific">Setomelanomma holmii</name>
    <dbReference type="NCBI Taxonomy" id="210430"/>
    <lineage>
        <taxon>Eukaryota</taxon>
        <taxon>Fungi</taxon>
        <taxon>Dikarya</taxon>
        <taxon>Ascomycota</taxon>
        <taxon>Pezizomycotina</taxon>
        <taxon>Dothideomycetes</taxon>
        <taxon>Pleosporomycetidae</taxon>
        <taxon>Pleosporales</taxon>
        <taxon>Pleosporineae</taxon>
        <taxon>Phaeosphaeriaceae</taxon>
        <taxon>Setomelanomma</taxon>
    </lineage>
</organism>
<sequence>PRAPFACNVCKRCYFRVDHLARHYRSHTQERPFPCEVCGKEFSRADMLKRHATGHSDGTNKRKRKSSPSKRAFVACIGCSLVKLKCGNEKPCCRCLKKGMDCIPTIPSSRSPHDKVSSRLNISIPSEYSEQASDSVGGTLQLGFFAEEGNTVELAFPDTLSLDNVSLEDFLANITMPITPSDVASSAVAADLSNARLRDIFNFGNDADIGSADLDFGLLDSYTTSAVYTYNQITADSTLNPPSRAEGESRPEVSSFTVEAFQRSLWRWQPGVSDKAHDEQMSLSLPHDINASSTRRVRPFGEALAQSARDKILAMLFNNCEQDAFSHIISQFPSVEALNSLMQEFLSIHDSTTDSFLHVSTFQPQHMRSELLTMAVSYGAVCSTIPVVRRLGFALQEVVRLSLPKAFEKNNSMTRNLQLHQANILQLQVGLWSGHKRKMEIAESHGLPFMLRRSDRFKWLRKPPTAPTVDDSQDALDEKWQAWAVAESWKRLAYFITKYDSQVSMSFHVPPLIAYGEISLDLPETSKLWKAGSTCAWRDEYLNISSATKKKKKPAPAACRQDAQKMLEAQDSIDLIFAVDIALSFFWRLIWDARQLQAATKQYSGPSNMVSLMSGHWQHEVHQTLDNFCMVVAEAPEISAATQIVHEHLLLNLYVSFEELSLFAGKEGHQEARRILPSLMHWAESRNARQALWHAGQVLREATAFTPIALQDFYAISLYHAGLTLWAYGILTQRLHRTKKPCGRDYDRRGITSDELDIVFLDKAETGEKQKFIALNRGNPAITKRDNSASVDRSSLEAVSLNDPKRVMETVVGVLQFNHRAHTVPPLVENLTRLMDDLS</sequence>
<dbReference type="GO" id="GO:0008270">
    <property type="term" value="F:zinc ion binding"/>
    <property type="evidence" value="ECO:0007669"/>
    <property type="project" value="UniProtKB-KW"/>
</dbReference>
<dbReference type="Pfam" id="PF00172">
    <property type="entry name" value="Zn_clus"/>
    <property type="match status" value="1"/>
</dbReference>
<dbReference type="GO" id="GO:0000981">
    <property type="term" value="F:DNA-binding transcription factor activity, RNA polymerase II-specific"/>
    <property type="evidence" value="ECO:0007669"/>
    <property type="project" value="InterPro"/>
</dbReference>
<keyword evidence="2 7" id="KW-0863">Zinc-finger</keyword>
<reference evidence="10" key="1">
    <citation type="journal article" date="2020" name="Stud. Mycol.">
        <title>101 Dothideomycetes genomes: a test case for predicting lifestyles and emergence of pathogens.</title>
        <authorList>
            <person name="Haridas S."/>
            <person name="Albert R."/>
            <person name="Binder M."/>
            <person name="Bloem J."/>
            <person name="Labutti K."/>
            <person name="Salamov A."/>
            <person name="Andreopoulos B."/>
            <person name="Baker S."/>
            <person name="Barry K."/>
            <person name="Bills G."/>
            <person name="Bluhm B."/>
            <person name="Cannon C."/>
            <person name="Castanera R."/>
            <person name="Culley D."/>
            <person name="Daum C."/>
            <person name="Ezra D."/>
            <person name="Gonzalez J."/>
            <person name="Henrissat B."/>
            <person name="Kuo A."/>
            <person name="Liang C."/>
            <person name="Lipzen A."/>
            <person name="Lutzoni F."/>
            <person name="Magnuson J."/>
            <person name="Mondo S."/>
            <person name="Nolan M."/>
            <person name="Ohm R."/>
            <person name="Pangilinan J."/>
            <person name="Park H.-J."/>
            <person name="Ramirez L."/>
            <person name="Alfaro M."/>
            <person name="Sun H."/>
            <person name="Tritt A."/>
            <person name="Yoshinaga Y."/>
            <person name="Zwiers L.-H."/>
            <person name="Turgeon B."/>
            <person name="Goodwin S."/>
            <person name="Spatafora J."/>
            <person name="Crous P."/>
            <person name="Grigoriev I."/>
        </authorList>
    </citation>
    <scope>NUCLEOTIDE SEQUENCE</scope>
    <source>
        <strain evidence="10">CBS 110217</strain>
    </source>
</reference>
<dbReference type="PROSITE" id="PS50048">
    <property type="entry name" value="ZN2_CY6_FUNGAL_2"/>
    <property type="match status" value="1"/>
</dbReference>
<dbReference type="Pfam" id="PF04082">
    <property type="entry name" value="Fungal_trans"/>
    <property type="match status" value="1"/>
</dbReference>
<dbReference type="SUPFAM" id="SSF57701">
    <property type="entry name" value="Zn2/Cys6 DNA-binding domain"/>
    <property type="match status" value="1"/>
</dbReference>
<dbReference type="PROSITE" id="PS50157">
    <property type="entry name" value="ZINC_FINGER_C2H2_2"/>
    <property type="match status" value="2"/>
</dbReference>
<accession>A0A9P4H6E0</accession>
<dbReference type="PROSITE" id="PS00463">
    <property type="entry name" value="ZN2_CY6_FUNGAL_1"/>
    <property type="match status" value="1"/>
</dbReference>
<dbReference type="Gene3D" id="3.30.160.60">
    <property type="entry name" value="Classic Zinc Finger"/>
    <property type="match status" value="2"/>
</dbReference>
<dbReference type="FunFam" id="3.30.160.60:FF:002343">
    <property type="entry name" value="Zinc finger protein 33A"/>
    <property type="match status" value="1"/>
</dbReference>
<dbReference type="PANTHER" id="PTHR47660">
    <property type="entry name" value="TRANSCRIPTION FACTOR WITH C2H2 AND ZN(2)-CYS(6) DNA BINDING DOMAIN (EUROFUNG)-RELATED-RELATED"/>
    <property type="match status" value="1"/>
</dbReference>
<keyword evidence="5" id="KW-0804">Transcription</keyword>
<proteinExistence type="predicted"/>
<dbReference type="PROSITE" id="PS00028">
    <property type="entry name" value="ZINC_FINGER_C2H2_1"/>
    <property type="match status" value="2"/>
</dbReference>
<feature type="domain" description="Zn(2)-C6 fungal-type" evidence="8">
    <location>
        <begin position="75"/>
        <end position="102"/>
    </location>
</feature>
<evidence type="ECO:0000256" key="5">
    <source>
        <dbReference type="ARBA" id="ARBA00023163"/>
    </source>
</evidence>
<dbReference type="InterPro" id="IPR001138">
    <property type="entry name" value="Zn2Cys6_DnaBD"/>
</dbReference>
<dbReference type="Proteomes" id="UP000799777">
    <property type="component" value="Unassembled WGS sequence"/>
</dbReference>
<dbReference type="GO" id="GO:0006351">
    <property type="term" value="P:DNA-templated transcription"/>
    <property type="evidence" value="ECO:0007669"/>
    <property type="project" value="InterPro"/>
</dbReference>
<feature type="non-terminal residue" evidence="10">
    <location>
        <position position="839"/>
    </location>
</feature>
<evidence type="ECO:0000256" key="3">
    <source>
        <dbReference type="ARBA" id="ARBA00022833"/>
    </source>
</evidence>
<keyword evidence="1" id="KW-0479">Metal-binding</keyword>
<feature type="domain" description="C2H2-type" evidence="9">
    <location>
        <begin position="5"/>
        <end position="32"/>
    </location>
</feature>
<protein>
    <submittedName>
        <fullName evidence="10">Uncharacterized protein</fullName>
    </submittedName>
</protein>
<evidence type="ECO:0000313" key="10">
    <source>
        <dbReference type="EMBL" id="KAF2029021.1"/>
    </source>
</evidence>